<evidence type="ECO:0000313" key="3">
    <source>
        <dbReference type="Proteomes" id="UP001604336"/>
    </source>
</evidence>
<keyword evidence="1" id="KW-1133">Transmembrane helix</keyword>
<evidence type="ECO:0000313" key="2">
    <source>
        <dbReference type="EMBL" id="KAL2499250.1"/>
    </source>
</evidence>
<feature type="transmembrane region" description="Helical" evidence="1">
    <location>
        <begin position="55"/>
        <end position="72"/>
    </location>
</feature>
<name>A0ABD1SEZ3_9LAMI</name>
<accession>A0ABD1SEZ3</accession>
<protein>
    <submittedName>
        <fullName evidence="2">Uncharacterized protein</fullName>
    </submittedName>
</protein>
<keyword evidence="3" id="KW-1185">Reference proteome</keyword>
<dbReference type="Proteomes" id="UP001604336">
    <property type="component" value="Unassembled WGS sequence"/>
</dbReference>
<gene>
    <name evidence="2" type="ORF">Adt_24800</name>
</gene>
<comment type="caution">
    <text evidence="2">The sequence shown here is derived from an EMBL/GenBank/DDBJ whole genome shotgun (WGS) entry which is preliminary data.</text>
</comment>
<feature type="transmembrane region" description="Helical" evidence="1">
    <location>
        <begin position="78"/>
        <end position="97"/>
    </location>
</feature>
<sequence length="116" mass="12514">MIVKCCVGSAFGSSLALTATYGTLYFQKKHAEIYTCLLGNSLLSLLASDRAYEDFGLLNGITALSLGVVVHVPEHHFAIPAGIAITFSLRLFIPLLGKKEDPAFSKENMAFGRLGY</sequence>
<dbReference type="AlphaFoldDB" id="A0ABD1SEZ3"/>
<keyword evidence="1" id="KW-0812">Transmembrane</keyword>
<proteinExistence type="predicted"/>
<feature type="transmembrane region" description="Helical" evidence="1">
    <location>
        <begin position="32"/>
        <end position="48"/>
    </location>
</feature>
<keyword evidence="1" id="KW-0472">Membrane</keyword>
<organism evidence="2 3">
    <name type="scientific">Abeliophyllum distichum</name>
    <dbReference type="NCBI Taxonomy" id="126358"/>
    <lineage>
        <taxon>Eukaryota</taxon>
        <taxon>Viridiplantae</taxon>
        <taxon>Streptophyta</taxon>
        <taxon>Embryophyta</taxon>
        <taxon>Tracheophyta</taxon>
        <taxon>Spermatophyta</taxon>
        <taxon>Magnoliopsida</taxon>
        <taxon>eudicotyledons</taxon>
        <taxon>Gunneridae</taxon>
        <taxon>Pentapetalae</taxon>
        <taxon>asterids</taxon>
        <taxon>lamiids</taxon>
        <taxon>Lamiales</taxon>
        <taxon>Oleaceae</taxon>
        <taxon>Forsythieae</taxon>
        <taxon>Abeliophyllum</taxon>
    </lineage>
</organism>
<evidence type="ECO:0000256" key="1">
    <source>
        <dbReference type="SAM" id="Phobius"/>
    </source>
</evidence>
<dbReference type="EMBL" id="JBFOLK010000007">
    <property type="protein sequence ID" value="KAL2499250.1"/>
    <property type="molecule type" value="Genomic_DNA"/>
</dbReference>
<reference evidence="3" key="1">
    <citation type="submission" date="2024-07" db="EMBL/GenBank/DDBJ databases">
        <title>Two chromosome-level genome assemblies of Korean endemic species Abeliophyllum distichum and Forsythia ovata (Oleaceae).</title>
        <authorList>
            <person name="Jang H."/>
        </authorList>
    </citation>
    <scope>NUCLEOTIDE SEQUENCE [LARGE SCALE GENOMIC DNA]</scope>
</reference>